<dbReference type="PANTHER" id="PTHR33559:SF1">
    <property type="entry name" value="PROTEASOME ASSEMBLY CHAPERONE 4"/>
    <property type="match status" value="1"/>
</dbReference>
<organism evidence="1 2">
    <name type="scientific">Phytophthora pseudosyringae</name>
    <dbReference type="NCBI Taxonomy" id="221518"/>
    <lineage>
        <taxon>Eukaryota</taxon>
        <taxon>Sar</taxon>
        <taxon>Stramenopiles</taxon>
        <taxon>Oomycota</taxon>
        <taxon>Peronosporomycetes</taxon>
        <taxon>Peronosporales</taxon>
        <taxon>Peronosporaceae</taxon>
        <taxon>Phytophthora</taxon>
    </lineage>
</organism>
<dbReference type="GO" id="GO:0043248">
    <property type="term" value="P:proteasome assembly"/>
    <property type="evidence" value="ECO:0007669"/>
    <property type="project" value="InterPro"/>
</dbReference>
<dbReference type="InterPro" id="IPR032157">
    <property type="entry name" value="PAC4"/>
</dbReference>
<evidence type="ECO:0000313" key="2">
    <source>
        <dbReference type="Proteomes" id="UP000694044"/>
    </source>
</evidence>
<dbReference type="EMBL" id="JAGDFM010000139">
    <property type="protein sequence ID" value="KAG7384738.1"/>
    <property type="molecule type" value="Genomic_DNA"/>
</dbReference>
<dbReference type="GO" id="GO:0000502">
    <property type="term" value="C:proteasome complex"/>
    <property type="evidence" value="ECO:0007669"/>
    <property type="project" value="UniProtKB-KW"/>
</dbReference>
<gene>
    <name evidence="1" type="primary">PSMG4</name>
    <name evidence="1" type="ORF">PHYPSEUDO_002267</name>
</gene>
<accession>A0A8T1VWW5</accession>
<reference evidence="1" key="1">
    <citation type="submission" date="2021-02" db="EMBL/GenBank/DDBJ databases">
        <authorList>
            <person name="Palmer J.M."/>
        </authorList>
    </citation>
    <scope>NUCLEOTIDE SEQUENCE</scope>
    <source>
        <strain evidence="1">SCRP734</strain>
    </source>
</reference>
<sequence length="156" mass="17416">MVDGNCRSGIGQKGDQYLTKHKLKMETTFDTGLQLGDDVGMRIIDLPGTLLDQSYLVQIWLLRNCVFVWMGSAADKPRLGSLSTAIATRYSPMPLITSIVGAPEMEEQQIAQRLARRTGRQCFVSCQLPDHVPELFAYVEKQITKRLTEEGVVGKK</sequence>
<dbReference type="AlphaFoldDB" id="A0A8T1VWW5"/>
<protein>
    <submittedName>
        <fullName evidence="1">Proteasome (Prosome, macropain) assembly chaperone 4</fullName>
    </submittedName>
</protein>
<dbReference type="PANTHER" id="PTHR33559">
    <property type="entry name" value="PROTEASOME ASSEMBLY CHAPERONE 4"/>
    <property type="match status" value="1"/>
</dbReference>
<proteinExistence type="predicted"/>
<keyword evidence="1" id="KW-0647">Proteasome</keyword>
<name>A0A8T1VWW5_9STRA</name>
<comment type="caution">
    <text evidence="1">The sequence shown here is derived from an EMBL/GenBank/DDBJ whole genome shotgun (WGS) entry which is preliminary data.</text>
</comment>
<dbReference type="Proteomes" id="UP000694044">
    <property type="component" value="Unassembled WGS sequence"/>
</dbReference>
<dbReference type="OrthoDB" id="368507at2759"/>
<evidence type="ECO:0000313" key="1">
    <source>
        <dbReference type="EMBL" id="KAG7384738.1"/>
    </source>
</evidence>
<dbReference type="Pfam" id="PF16093">
    <property type="entry name" value="PAC4"/>
    <property type="match status" value="1"/>
</dbReference>
<keyword evidence="2" id="KW-1185">Reference proteome</keyword>